<feature type="coiled-coil region" evidence="4">
    <location>
        <begin position="135"/>
        <end position="183"/>
    </location>
</feature>
<sequence length="760" mass="84205">MPNPIVYIAVGSESEEETEPESEEDSGETEEQNSQSEEEEEEGFIPVMESPRVLSEKEDEEGGEGKCCSSAGEVGENSQGNEWNRGDIDGLFCTICMEAWTTAGDHHVWKCTMKDVRKLFASRIVAIDGESQKRIQSLEAKCISLEKKNAVLIKNKAEWRKKEAEWKQREALLEQQLRQFKETTNYLEHLLDVQSRTLGHPPSMGGYQVPSLGQNLGSEFYGNGPFILQKELGVDGARLFDIDASSKIILMARRLQGLSGTHVLTKTGLVAPYMREDIILPFGTKAVRDLHICPLVVAWHFLLPSETNYQFLAQKLTKLPLYMIYRTDIVTFDFQAPAWSCSWDLNSSHQIYAGLQNGSLCVFDMRQTAKPLEFVHGLTSNPIHTIYSTPNSTLPSGVTTVLSASSSGICHWNFGGSEQGRFLVSEAGNQGACISLAYSPSSDDMVASFRPRIDNSNEMASSQPLLTPAHALGQGVQGSHVHLKRVGSNCYQKLAVTCANVNDVRLLRSTVMNIENHGCLFVSGDELTCELVLQELPSFTVVQHLKSPKQPIYDESLERDCRFPDDTGGDRPTSDGVSYQTDDQGLREAFSQYGEVVEARVRKQARDLASSRTPVLRMLSAQYRPWMDSNIRHLRPQSSCYNSFFLGNALHGRQVRVNYAVERLLVTLEATVVMVATIEMSSSGSYGGNVGYGGGNYGGKGNYGGFDQSATTNFDGGNFNYCCAEDGFKEGGEAFDSNEPMNENFRDDDDENRSDFAKRA</sequence>
<feature type="region of interest" description="Disordered" evidence="5">
    <location>
        <begin position="1"/>
        <end position="81"/>
    </location>
</feature>
<dbReference type="InterPro" id="IPR056527">
    <property type="entry name" value="WD40_RFWD3"/>
</dbReference>
<evidence type="ECO:0000256" key="2">
    <source>
        <dbReference type="ARBA" id="ARBA00012483"/>
    </source>
</evidence>
<dbReference type="EMBL" id="VEPZ02001599">
    <property type="protein sequence ID" value="KAE8666192.1"/>
    <property type="molecule type" value="Genomic_DNA"/>
</dbReference>
<dbReference type="InterPro" id="IPR015943">
    <property type="entry name" value="WD40/YVTN_repeat-like_dom_sf"/>
</dbReference>
<feature type="domain" description="E3 ubiquitin-protein ligase RFWD3-like WD40" evidence="6">
    <location>
        <begin position="328"/>
        <end position="554"/>
    </location>
</feature>
<dbReference type="InterPro" id="IPR037381">
    <property type="entry name" value="RFWD3"/>
</dbReference>
<organism evidence="7 8">
    <name type="scientific">Hibiscus syriacus</name>
    <name type="common">Rose of Sharon</name>
    <dbReference type="NCBI Taxonomy" id="106335"/>
    <lineage>
        <taxon>Eukaryota</taxon>
        <taxon>Viridiplantae</taxon>
        <taxon>Streptophyta</taxon>
        <taxon>Embryophyta</taxon>
        <taxon>Tracheophyta</taxon>
        <taxon>Spermatophyta</taxon>
        <taxon>Magnoliopsida</taxon>
        <taxon>eudicotyledons</taxon>
        <taxon>Gunneridae</taxon>
        <taxon>Pentapetalae</taxon>
        <taxon>rosids</taxon>
        <taxon>malvids</taxon>
        <taxon>Malvales</taxon>
        <taxon>Malvaceae</taxon>
        <taxon>Malvoideae</taxon>
        <taxon>Hibiscus</taxon>
    </lineage>
</organism>
<dbReference type="Gene3D" id="2.130.10.10">
    <property type="entry name" value="YVTN repeat-like/Quinoprotein amine dehydrogenase"/>
    <property type="match status" value="1"/>
</dbReference>
<dbReference type="GO" id="GO:0036297">
    <property type="term" value="P:interstrand cross-link repair"/>
    <property type="evidence" value="ECO:0007669"/>
    <property type="project" value="InterPro"/>
</dbReference>
<feature type="compositionally biased region" description="Acidic residues" evidence="5">
    <location>
        <begin position="13"/>
        <end position="43"/>
    </location>
</feature>
<dbReference type="Pfam" id="PF23419">
    <property type="entry name" value="WD40_RFWD3"/>
    <property type="match status" value="1"/>
</dbReference>
<evidence type="ECO:0000256" key="5">
    <source>
        <dbReference type="SAM" id="MobiDB-lite"/>
    </source>
</evidence>
<evidence type="ECO:0000313" key="7">
    <source>
        <dbReference type="EMBL" id="KAE8666192.1"/>
    </source>
</evidence>
<comment type="caution">
    <text evidence="7">The sequence shown here is derived from an EMBL/GenBank/DDBJ whole genome shotgun (WGS) entry which is preliminary data.</text>
</comment>
<evidence type="ECO:0000256" key="3">
    <source>
        <dbReference type="ARBA" id="ARBA00034306"/>
    </source>
</evidence>
<protein>
    <recommendedName>
        <fullName evidence="2">RING-type E3 ubiquitin transferase</fullName>
        <ecNumber evidence="2">2.3.2.27</ecNumber>
    </recommendedName>
</protein>
<accession>A0A6A2WWM4</accession>
<dbReference type="Proteomes" id="UP000436088">
    <property type="component" value="Unassembled WGS sequence"/>
</dbReference>
<evidence type="ECO:0000259" key="6">
    <source>
        <dbReference type="Pfam" id="PF23419"/>
    </source>
</evidence>
<evidence type="ECO:0000256" key="1">
    <source>
        <dbReference type="ARBA" id="ARBA00000900"/>
    </source>
</evidence>
<keyword evidence="4" id="KW-0175">Coiled coil</keyword>
<evidence type="ECO:0000256" key="4">
    <source>
        <dbReference type="SAM" id="Coils"/>
    </source>
</evidence>
<dbReference type="InterPro" id="IPR036322">
    <property type="entry name" value="WD40_repeat_dom_sf"/>
</dbReference>
<proteinExistence type="predicted"/>
<dbReference type="SUPFAM" id="SSF50978">
    <property type="entry name" value="WD40 repeat-like"/>
    <property type="match status" value="1"/>
</dbReference>
<evidence type="ECO:0000313" key="8">
    <source>
        <dbReference type="Proteomes" id="UP000436088"/>
    </source>
</evidence>
<dbReference type="EC" id="2.3.2.27" evidence="2"/>
<reference evidence="7" key="1">
    <citation type="submission" date="2019-09" db="EMBL/GenBank/DDBJ databases">
        <title>Draft genome information of white flower Hibiscus syriacus.</title>
        <authorList>
            <person name="Kim Y.-M."/>
        </authorList>
    </citation>
    <scope>NUCLEOTIDE SEQUENCE [LARGE SCALE GENOMIC DNA]</scope>
    <source>
        <strain evidence="7">YM2019G1</strain>
    </source>
</reference>
<dbReference type="GO" id="GO:0016604">
    <property type="term" value="C:nuclear body"/>
    <property type="evidence" value="ECO:0007669"/>
    <property type="project" value="UniProtKB-SubCell"/>
</dbReference>
<dbReference type="AlphaFoldDB" id="A0A6A2WWM4"/>
<dbReference type="GO" id="GO:0061630">
    <property type="term" value="F:ubiquitin protein ligase activity"/>
    <property type="evidence" value="ECO:0007669"/>
    <property type="project" value="UniProtKB-EC"/>
</dbReference>
<feature type="region of interest" description="Disordered" evidence="5">
    <location>
        <begin position="733"/>
        <end position="760"/>
    </location>
</feature>
<comment type="catalytic activity">
    <reaction evidence="1">
        <text>S-ubiquitinyl-[E2 ubiquitin-conjugating enzyme]-L-cysteine + [acceptor protein]-L-lysine = [E2 ubiquitin-conjugating enzyme]-L-cysteine + N(6)-ubiquitinyl-[acceptor protein]-L-lysine.</text>
        <dbReference type="EC" id="2.3.2.27"/>
    </reaction>
</comment>
<dbReference type="PANTHER" id="PTHR16047">
    <property type="entry name" value="RFWD3 PROTEIN"/>
    <property type="match status" value="1"/>
</dbReference>
<dbReference type="PANTHER" id="PTHR16047:SF13">
    <property type="entry name" value="E3 UBIQUITIN-PROTEIN LIGASE RFWD3"/>
    <property type="match status" value="1"/>
</dbReference>
<comment type="subcellular location">
    <subcellularLocation>
        <location evidence="3">Nucleus</location>
        <location evidence="3">Nuclear body</location>
    </subcellularLocation>
</comment>
<name>A0A6A2WWM4_HIBSY</name>
<dbReference type="GO" id="GO:0016567">
    <property type="term" value="P:protein ubiquitination"/>
    <property type="evidence" value="ECO:0007669"/>
    <property type="project" value="InterPro"/>
</dbReference>
<keyword evidence="8" id="KW-1185">Reference proteome</keyword>
<gene>
    <name evidence="7" type="ORF">F3Y22_tig00112505pilonHSYRG00024</name>
</gene>